<dbReference type="PROSITE" id="PS51194">
    <property type="entry name" value="HELICASE_CTER"/>
    <property type="match status" value="1"/>
</dbReference>
<dbReference type="GO" id="GO:0003677">
    <property type="term" value="F:DNA binding"/>
    <property type="evidence" value="ECO:0007669"/>
    <property type="project" value="TreeGrafter"/>
</dbReference>
<keyword evidence="6" id="KW-1185">Reference proteome</keyword>
<dbReference type="InterPro" id="IPR014001">
    <property type="entry name" value="Helicase_ATP-bd"/>
</dbReference>
<sequence length="725" mass="82726">MGASNSFELLDKKVKNWIWKKEWESLRDIQEQSIEPILSARTDVIISASTAAGKTEAAFLPACSKMCETTNTGVFILYISPLKALINDQYRRLQSLCEILDVPVTPWHGDIPKTLKNKQKANPSGIILITPESLESLFLNSSGWCQKAFQNLGYIIIDEFHAFIGTERGCQLQSLMHRLEFLIEKTVPRIALSATLGDMNEVAWYLRPNKKIPCELIVSTTSRSDLKLQLKGYKNSAQITDDTEPALSLIVNDLYTLLRGKSNLIFANSRRRTEEISAMLSDKCSNDSVPNEFFPHHGSLSKELRESLEHRLQEEKWPTSAVCTMTLELGIDIGNVDSIAQVNPPHSVASLRQRLGRSGRRDDAAILRMFIEEDELTSKSHIFDLLRFDIFLSIAIINLLLKKWYEPSSKQRYHFSTLVQQTLSVIGQYGGVRAEQLWTLLCETGPFVRVDKSLYITFLRTLGSNDLISQTRDGQIILGAKGEKLVGHFSFFTAFQTPEEYRLEYNGKTIGTLPIDFPLKEHQLIIFAGKRWEIQNINEKNKVIILKKNTQGYAPKFGGSGLLIDDIIINEIFNVYMSKQIPIYLDKTAKNLFYEGIEHFYSLELDKKQILYYENSIILITWLGDKTTLTINNLLLKENLKTIYFTGPIIEVKCSIEELKIAIDNILHNEMLSNTLLANDYKETQIGKHDLFLTKELCDLDFGEQYFDVKGARDWLLNCYNNLIL</sequence>
<gene>
    <name evidence="5" type="ORF">AAQM_1256</name>
</gene>
<dbReference type="InterPro" id="IPR011545">
    <property type="entry name" value="DEAD/DEAH_box_helicase_dom"/>
</dbReference>
<accession>A0AAE7B5R4</accession>
<dbReference type="AlphaFoldDB" id="A0AAE7B5R4"/>
<dbReference type="Proteomes" id="UP000502065">
    <property type="component" value="Chromosome"/>
</dbReference>
<dbReference type="KEGG" id="aaqi:AAQM_1256"/>
<dbReference type="GO" id="GO:0016887">
    <property type="term" value="F:ATP hydrolysis activity"/>
    <property type="evidence" value="ECO:0007669"/>
    <property type="project" value="TreeGrafter"/>
</dbReference>
<feature type="domain" description="Helicase C-terminal" evidence="4">
    <location>
        <begin position="250"/>
        <end position="405"/>
    </location>
</feature>
<reference evidence="5 6" key="1">
    <citation type="submission" date="2018-07" db="EMBL/GenBank/DDBJ databases">
        <title>Identification of phenol metabolism pathways in Arcobacter.</title>
        <authorList>
            <person name="Miller W.G."/>
            <person name="Yee E."/>
            <person name="Bono J.L."/>
        </authorList>
    </citation>
    <scope>NUCLEOTIDE SEQUENCE [LARGE SCALE GENOMIC DNA]</scope>
    <source>
        <strain evidence="5 6">W63</strain>
    </source>
</reference>
<dbReference type="Pfam" id="PF00271">
    <property type="entry name" value="Helicase_C"/>
    <property type="match status" value="1"/>
</dbReference>
<evidence type="ECO:0000259" key="3">
    <source>
        <dbReference type="PROSITE" id="PS51192"/>
    </source>
</evidence>
<dbReference type="EMBL" id="CP030944">
    <property type="protein sequence ID" value="QKE26007.1"/>
    <property type="molecule type" value="Genomic_DNA"/>
</dbReference>
<dbReference type="GO" id="GO:0004386">
    <property type="term" value="F:helicase activity"/>
    <property type="evidence" value="ECO:0007669"/>
    <property type="project" value="UniProtKB-KW"/>
</dbReference>
<dbReference type="InterPro" id="IPR052511">
    <property type="entry name" value="ATP-dep_Helicase"/>
</dbReference>
<dbReference type="PROSITE" id="PS51192">
    <property type="entry name" value="HELICASE_ATP_BIND_1"/>
    <property type="match status" value="1"/>
</dbReference>
<evidence type="ECO:0000256" key="1">
    <source>
        <dbReference type="ARBA" id="ARBA00022741"/>
    </source>
</evidence>
<protein>
    <submittedName>
        <fullName evidence="5">Lhr-like helicase</fullName>
    </submittedName>
</protein>
<dbReference type="SMART" id="SM00487">
    <property type="entry name" value="DEXDc"/>
    <property type="match status" value="1"/>
</dbReference>
<keyword evidence="1" id="KW-0547">Nucleotide-binding</keyword>
<evidence type="ECO:0000256" key="2">
    <source>
        <dbReference type="ARBA" id="ARBA00022840"/>
    </source>
</evidence>
<organism evidence="5 6">
    <name type="scientific">Arcobacter aquimarinus</name>
    <dbReference type="NCBI Taxonomy" id="1315211"/>
    <lineage>
        <taxon>Bacteria</taxon>
        <taxon>Pseudomonadati</taxon>
        <taxon>Campylobacterota</taxon>
        <taxon>Epsilonproteobacteria</taxon>
        <taxon>Campylobacterales</taxon>
        <taxon>Arcobacteraceae</taxon>
        <taxon>Arcobacter</taxon>
    </lineage>
</organism>
<keyword evidence="5" id="KW-0378">Hydrolase</keyword>
<dbReference type="InterPro" id="IPR001650">
    <property type="entry name" value="Helicase_C-like"/>
</dbReference>
<keyword evidence="5" id="KW-0347">Helicase</keyword>
<feature type="domain" description="Helicase ATP-binding" evidence="3">
    <location>
        <begin position="35"/>
        <end position="214"/>
    </location>
</feature>
<dbReference type="Gene3D" id="3.40.50.300">
    <property type="entry name" value="P-loop containing nucleotide triphosphate hydrolases"/>
    <property type="match status" value="2"/>
</dbReference>
<dbReference type="Pfam" id="PF00270">
    <property type="entry name" value="DEAD"/>
    <property type="match status" value="1"/>
</dbReference>
<dbReference type="SMART" id="SM00490">
    <property type="entry name" value="HELICc"/>
    <property type="match status" value="1"/>
</dbReference>
<keyword evidence="2" id="KW-0067">ATP-binding</keyword>
<proteinExistence type="predicted"/>
<dbReference type="PANTHER" id="PTHR47962:SF5">
    <property type="entry name" value="ATP-DEPENDENT HELICASE LHR-RELATED"/>
    <property type="match status" value="1"/>
</dbReference>
<dbReference type="PANTHER" id="PTHR47962">
    <property type="entry name" value="ATP-DEPENDENT HELICASE LHR-RELATED-RELATED"/>
    <property type="match status" value="1"/>
</dbReference>
<name>A0AAE7B5R4_9BACT</name>
<dbReference type="GO" id="GO:0005524">
    <property type="term" value="F:ATP binding"/>
    <property type="evidence" value="ECO:0007669"/>
    <property type="project" value="UniProtKB-KW"/>
</dbReference>
<evidence type="ECO:0000259" key="4">
    <source>
        <dbReference type="PROSITE" id="PS51194"/>
    </source>
</evidence>
<evidence type="ECO:0000313" key="6">
    <source>
        <dbReference type="Proteomes" id="UP000502065"/>
    </source>
</evidence>
<evidence type="ECO:0000313" key="5">
    <source>
        <dbReference type="EMBL" id="QKE26007.1"/>
    </source>
</evidence>
<dbReference type="InterPro" id="IPR027417">
    <property type="entry name" value="P-loop_NTPase"/>
</dbReference>
<dbReference type="RefSeq" id="WP_129094242.1">
    <property type="nucleotide sequence ID" value="NZ_CBCSAE010000002.1"/>
</dbReference>
<dbReference type="CDD" id="cd17922">
    <property type="entry name" value="DEXHc_LHR-like"/>
    <property type="match status" value="1"/>
</dbReference>
<dbReference type="SUPFAM" id="SSF52540">
    <property type="entry name" value="P-loop containing nucleoside triphosphate hydrolases"/>
    <property type="match status" value="1"/>
</dbReference>